<evidence type="ECO:0000256" key="8">
    <source>
        <dbReference type="ARBA" id="ARBA00023170"/>
    </source>
</evidence>
<sequence length="642" mass="73420">MPKSFSWFLLVVSIWLAMSSGALAGEKSTEESTWGLGEVVITATKTPHPLKDVPVETVVITKEEIERSSAQTVSDLLRYVPGIFVRDEDAPGISSWRATIRGLSFNDGYGLILIDGERVRGEGMGDSGIGLNQIPPQMIEKIEVVKGPSSVLYGSDALAGVVNIITKPTPDRTIYGFEGGYGSYWTNMEYLYWGTKAAPWGVLFQASREESEMGQYGVRTYRDETYKRESFLSNFSYEVNPNLVLGLKFTAQEEERKIEYLTQDTVVNRKGYKYRIAPHLKMIFDDDSELIVKGYYYDWKFDADSYGTDPYPYALYKGDMYYRDLEVRYTKPVKTSHLVTLGAEYRQEELDYTFSQRKLDITSAYFQDEIEFHMGFPMEVVAGARLDHHSRYGTEFCPKVSLLVKLDEATRVRASVGRGFKSPTIRQAFYTEPYPHGDYFYVSNPDLEAETSWGYSVGIERNIGDIFWGNITFFRNDIEDMIIRYYDYKDINNDGVVEKIRTFRNAKEAYTQGIEVALKLALIKDVLWFNIAYTYLDTEDEDTGKELTFIPDHNLAGHIVFKHKPLGISFDIGIQYVSEMYTNPTNTEQTSSYSVVDVKLVKTIGKHASLSVEGNNIFDSDYGEPDREWWGATWLARFKMDF</sequence>
<dbReference type="GO" id="GO:0009279">
    <property type="term" value="C:cell outer membrane"/>
    <property type="evidence" value="ECO:0007669"/>
    <property type="project" value="UniProtKB-SubCell"/>
</dbReference>
<dbReference type="InterPro" id="IPR037066">
    <property type="entry name" value="Plug_dom_sf"/>
</dbReference>
<dbReference type="InterPro" id="IPR000531">
    <property type="entry name" value="Beta-barrel_TonB"/>
</dbReference>
<dbReference type="STRING" id="999894.TDIS_1864"/>
<evidence type="ECO:0000256" key="7">
    <source>
        <dbReference type="ARBA" id="ARBA00023136"/>
    </source>
</evidence>
<evidence type="ECO:0000256" key="10">
    <source>
        <dbReference type="PROSITE-ProRule" id="PRU01360"/>
    </source>
</evidence>
<dbReference type="InterPro" id="IPR036942">
    <property type="entry name" value="Beta-barrel_TonB_sf"/>
</dbReference>
<keyword evidence="8 15" id="KW-0675">Receptor</keyword>
<keyword evidence="9 10" id="KW-0998">Cell outer membrane</keyword>
<keyword evidence="3 10" id="KW-1134">Transmembrane beta strand</keyword>
<reference evidence="15 16" key="1">
    <citation type="submission" date="2016-04" db="EMBL/GenBank/DDBJ databases">
        <title>Genome analysis of Thermosulfurimonas dismutans, the first thermophilic sulfur-disproportionating bacterium of the phylum Thermodesulfobacteria.</title>
        <authorList>
            <person name="Mardanov A.V."/>
            <person name="Beletsky A.V."/>
            <person name="Kadnikov V.V."/>
            <person name="Slobodkin A.I."/>
            <person name="Ravin N.V."/>
        </authorList>
    </citation>
    <scope>NUCLEOTIDE SEQUENCE [LARGE SCALE GENOMIC DNA]</scope>
    <source>
        <strain evidence="15 16">S95</strain>
    </source>
</reference>
<keyword evidence="2 10" id="KW-0813">Transport</keyword>
<dbReference type="AlphaFoldDB" id="A0A179D1V1"/>
<evidence type="ECO:0000256" key="5">
    <source>
        <dbReference type="ARBA" id="ARBA00022729"/>
    </source>
</evidence>
<evidence type="ECO:0000259" key="13">
    <source>
        <dbReference type="Pfam" id="PF00593"/>
    </source>
</evidence>
<dbReference type="PROSITE" id="PS52016">
    <property type="entry name" value="TONB_DEPENDENT_REC_3"/>
    <property type="match status" value="1"/>
</dbReference>
<dbReference type="EMBL" id="LWLG01000017">
    <property type="protein sequence ID" value="OAQ20045.1"/>
    <property type="molecule type" value="Genomic_DNA"/>
</dbReference>
<dbReference type="GO" id="GO:0044718">
    <property type="term" value="P:siderophore transmembrane transport"/>
    <property type="evidence" value="ECO:0007669"/>
    <property type="project" value="TreeGrafter"/>
</dbReference>
<evidence type="ECO:0000256" key="2">
    <source>
        <dbReference type="ARBA" id="ARBA00022448"/>
    </source>
</evidence>
<comment type="similarity">
    <text evidence="10 11">Belongs to the TonB-dependent receptor family.</text>
</comment>
<dbReference type="Proteomes" id="UP000078390">
    <property type="component" value="Unassembled WGS sequence"/>
</dbReference>
<evidence type="ECO:0000256" key="6">
    <source>
        <dbReference type="ARBA" id="ARBA00023077"/>
    </source>
</evidence>
<feature type="signal peptide" evidence="12">
    <location>
        <begin position="1"/>
        <end position="24"/>
    </location>
</feature>
<evidence type="ECO:0000256" key="4">
    <source>
        <dbReference type="ARBA" id="ARBA00022692"/>
    </source>
</evidence>
<evidence type="ECO:0000256" key="12">
    <source>
        <dbReference type="SAM" id="SignalP"/>
    </source>
</evidence>
<dbReference type="Pfam" id="PF00593">
    <property type="entry name" value="TonB_dep_Rec_b-barrel"/>
    <property type="match status" value="1"/>
</dbReference>
<feature type="chain" id="PRO_5008100197" evidence="12">
    <location>
        <begin position="25"/>
        <end position="642"/>
    </location>
</feature>
<dbReference type="SUPFAM" id="SSF56935">
    <property type="entry name" value="Porins"/>
    <property type="match status" value="1"/>
</dbReference>
<keyword evidence="5 12" id="KW-0732">Signal</keyword>
<dbReference type="Gene3D" id="2.40.170.20">
    <property type="entry name" value="TonB-dependent receptor, beta-barrel domain"/>
    <property type="match status" value="1"/>
</dbReference>
<protein>
    <submittedName>
        <fullName evidence="15">TonB-dependent receptor</fullName>
    </submittedName>
</protein>
<gene>
    <name evidence="15" type="ORF">TDIS_1864</name>
</gene>
<evidence type="ECO:0000256" key="1">
    <source>
        <dbReference type="ARBA" id="ARBA00004571"/>
    </source>
</evidence>
<keyword evidence="16" id="KW-1185">Reference proteome</keyword>
<feature type="domain" description="TonB-dependent receptor plug" evidence="14">
    <location>
        <begin position="50"/>
        <end position="161"/>
    </location>
</feature>
<dbReference type="InterPro" id="IPR012910">
    <property type="entry name" value="Plug_dom"/>
</dbReference>
<feature type="domain" description="TonB-dependent receptor-like beta-barrel" evidence="13">
    <location>
        <begin position="259"/>
        <end position="617"/>
    </location>
</feature>
<keyword evidence="4 10" id="KW-0812">Transmembrane</keyword>
<comment type="caution">
    <text evidence="15">The sequence shown here is derived from an EMBL/GenBank/DDBJ whole genome shotgun (WGS) entry which is preliminary data.</text>
</comment>
<keyword evidence="7 10" id="KW-0472">Membrane</keyword>
<evidence type="ECO:0000256" key="3">
    <source>
        <dbReference type="ARBA" id="ARBA00022452"/>
    </source>
</evidence>
<dbReference type="GO" id="GO:0015344">
    <property type="term" value="F:siderophore uptake transmembrane transporter activity"/>
    <property type="evidence" value="ECO:0007669"/>
    <property type="project" value="TreeGrafter"/>
</dbReference>
<accession>A0A179D1V1</accession>
<evidence type="ECO:0000256" key="9">
    <source>
        <dbReference type="ARBA" id="ARBA00023237"/>
    </source>
</evidence>
<comment type="subcellular location">
    <subcellularLocation>
        <location evidence="1 10">Cell outer membrane</location>
        <topology evidence="1 10">Multi-pass membrane protein</topology>
    </subcellularLocation>
</comment>
<evidence type="ECO:0000259" key="14">
    <source>
        <dbReference type="Pfam" id="PF07715"/>
    </source>
</evidence>
<name>A0A179D1V1_9BACT</name>
<organism evidence="15 16">
    <name type="scientific">Thermosulfurimonas dismutans</name>
    <dbReference type="NCBI Taxonomy" id="999894"/>
    <lineage>
        <taxon>Bacteria</taxon>
        <taxon>Pseudomonadati</taxon>
        <taxon>Thermodesulfobacteriota</taxon>
        <taxon>Thermodesulfobacteria</taxon>
        <taxon>Thermodesulfobacteriales</taxon>
        <taxon>Thermodesulfobacteriaceae</taxon>
        <taxon>Thermosulfurimonas</taxon>
    </lineage>
</organism>
<dbReference type="InterPro" id="IPR039426">
    <property type="entry name" value="TonB-dep_rcpt-like"/>
</dbReference>
<evidence type="ECO:0000313" key="15">
    <source>
        <dbReference type="EMBL" id="OAQ20045.1"/>
    </source>
</evidence>
<dbReference type="Pfam" id="PF07715">
    <property type="entry name" value="Plug"/>
    <property type="match status" value="1"/>
</dbReference>
<proteinExistence type="inferred from homology"/>
<evidence type="ECO:0000256" key="11">
    <source>
        <dbReference type="RuleBase" id="RU003357"/>
    </source>
</evidence>
<dbReference type="PANTHER" id="PTHR30069:SF29">
    <property type="entry name" value="HEMOGLOBIN AND HEMOGLOBIN-HAPTOGLOBIN-BINDING PROTEIN 1-RELATED"/>
    <property type="match status" value="1"/>
</dbReference>
<evidence type="ECO:0000313" key="16">
    <source>
        <dbReference type="Proteomes" id="UP000078390"/>
    </source>
</evidence>
<keyword evidence="6 11" id="KW-0798">TonB box</keyword>
<dbReference type="Gene3D" id="2.170.130.10">
    <property type="entry name" value="TonB-dependent receptor, plug domain"/>
    <property type="match status" value="1"/>
</dbReference>
<dbReference type="RefSeq" id="WP_068671598.1">
    <property type="nucleotide sequence ID" value="NZ_LWLG01000017.1"/>
</dbReference>
<dbReference type="PANTHER" id="PTHR30069">
    <property type="entry name" value="TONB-DEPENDENT OUTER MEMBRANE RECEPTOR"/>
    <property type="match status" value="1"/>
</dbReference>
<dbReference type="CDD" id="cd01347">
    <property type="entry name" value="ligand_gated_channel"/>
    <property type="match status" value="1"/>
</dbReference>